<evidence type="ECO:0000259" key="3">
    <source>
        <dbReference type="PROSITE" id="PS50089"/>
    </source>
</evidence>
<dbReference type="AlphaFoldDB" id="A0A6J1GTM7"/>
<dbReference type="Gene3D" id="3.30.40.10">
    <property type="entry name" value="Zinc/RING finger domain, C3HC4 (zinc finger)"/>
    <property type="match status" value="1"/>
</dbReference>
<feature type="compositionally biased region" description="Acidic residues" evidence="2">
    <location>
        <begin position="46"/>
        <end position="55"/>
    </location>
</feature>
<gene>
    <name evidence="5" type="primary">LOC111457005</name>
</gene>
<feature type="domain" description="RING-type" evidence="3">
    <location>
        <begin position="158"/>
        <end position="198"/>
    </location>
</feature>
<dbReference type="InterPro" id="IPR001841">
    <property type="entry name" value="Znf_RING"/>
</dbReference>
<dbReference type="SUPFAM" id="SSF57850">
    <property type="entry name" value="RING/U-box"/>
    <property type="match status" value="1"/>
</dbReference>
<sequence>MEEQEDKQLPQRISRAYVEQVNTDFIMALAMQQQEHERNYTMLETIESDSEEDERSDSNSSNGLDHTNDSFQSQELHSPWGFLADDEEETTDDNEYMDEDEEEDIEEFDLDELSYEELIALGEFIGEEKRGLPMNEIPSCLHSSKFQTIENKSGIDRCVICQVEYEDSEELAALPCEHPYHSECISKWLQIKRVCPICGTEVSSPKPSKNA</sequence>
<dbReference type="Proteomes" id="UP000504609">
    <property type="component" value="Unplaced"/>
</dbReference>
<accession>A0A6J1GTM7</accession>
<evidence type="ECO:0000313" key="4">
    <source>
        <dbReference type="Proteomes" id="UP000504609"/>
    </source>
</evidence>
<dbReference type="Pfam" id="PF13639">
    <property type="entry name" value="zf-RING_2"/>
    <property type="match status" value="1"/>
</dbReference>
<keyword evidence="1" id="KW-0862">Zinc</keyword>
<evidence type="ECO:0000313" key="5">
    <source>
        <dbReference type="RefSeq" id="XP_022954880.1"/>
    </source>
</evidence>
<dbReference type="PANTHER" id="PTHR47530:SF4">
    <property type="entry name" value="E3 UBIQUITIN LIGASE BIG BROTHER-RELATED"/>
    <property type="match status" value="1"/>
</dbReference>
<dbReference type="KEGG" id="cmos:111457005"/>
<name>A0A6J1GTM7_CUCMO</name>
<dbReference type="InterPro" id="IPR013083">
    <property type="entry name" value="Znf_RING/FYVE/PHD"/>
</dbReference>
<reference evidence="5" key="1">
    <citation type="submission" date="2025-08" db="UniProtKB">
        <authorList>
            <consortium name="RefSeq"/>
        </authorList>
    </citation>
    <scope>IDENTIFICATION</scope>
    <source>
        <tissue evidence="5">Young leaves</tissue>
    </source>
</reference>
<keyword evidence="1" id="KW-0863">Zinc-finger</keyword>
<dbReference type="PROSITE" id="PS50089">
    <property type="entry name" value="ZF_RING_2"/>
    <property type="match status" value="1"/>
</dbReference>
<feature type="compositionally biased region" description="Polar residues" evidence="2">
    <location>
        <begin position="63"/>
        <end position="76"/>
    </location>
</feature>
<protein>
    <submittedName>
        <fullName evidence="5">E3 ubiquitin ligase BIG BROTHER-related</fullName>
    </submittedName>
</protein>
<feature type="compositionally biased region" description="Acidic residues" evidence="2">
    <location>
        <begin position="84"/>
        <end position="105"/>
    </location>
</feature>
<dbReference type="PANTHER" id="PTHR47530">
    <property type="entry name" value="E3 UBIQUITIN LIGASE BIG BROTHER-RELATED"/>
    <property type="match status" value="1"/>
</dbReference>
<dbReference type="FunFam" id="3.30.40.10:FF:000417">
    <property type="entry name" value="E3 ubiquitin ligase BIG BROTHER-related"/>
    <property type="match status" value="1"/>
</dbReference>
<feature type="region of interest" description="Disordered" evidence="2">
    <location>
        <begin position="38"/>
        <end position="105"/>
    </location>
</feature>
<evidence type="ECO:0000256" key="1">
    <source>
        <dbReference type="PROSITE-ProRule" id="PRU00175"/>
    </source>
</evidence>
<dbReference type="GeneID" id="111457005"/>
<evidence type="ECO:0000256" key="2">
    <source>
        <dbReference type="SAM" id="MobiDB-lite"/>
    </source>
</evidence>
<keyword evidence="4" id="KW-1185">Reference proteome</keyword>
<organism evidence="4 5">
    <name type="scientific">Cucurbita moschata</name>
    <name type="common">Winter crookneck squash</name>
    <name type="synonym">Cucurbita pepo var. moschata</name>
    <dbReference type="NCBI Taxonomy" id="3662"/>
    <lineage>
        <taxon>Eukaryota</taxon>
        <taxon>Viridiplantae</taxon>
        <taxon>Streptophyta</taxon>
        <taxon>Embryophyta</taxon>
        <taxon>Tracheophyta</taxon>
        <taxon>Spermatophyta</taxon>
        <taxon>Magnoliopsida</taxon>
        <taxon>eudicotyledons</taxon>
        <taxon>Gunneridae</taxon>
        <taxon>Pentapetalae</taxon>
        <taxon>rosids</taxon>
        <taxon>fabids</taxon>
        <taxon>Cucurbitales</taxon>
        <taxon>Cucurbitaceae</taxon>
        <taxon>Cucurbiteae</taxon>
        <taxon>Cucurbita</taxon>
    </lineage>
</organism>
<dbReference type="InterPro" id="IPR043312">
    <property type="entry name" value="AtBBR-like"/>
</dbReference>
<dbReference type="SMART" id="SM00184">
    <property type="entry name" value="RING"/>
    <property type="match status" value="1"/>
</dbReference>
<keyword evidence="1" id="KW-0479">Metal-binding</keyword>
<dbReference type="GO" id="GO:0008270">
    <property type="term" value="F:zinc ion binding"/>
    <property type="evidence" value="ECO:0007669"/>
    <property type="project" value="UniProtKB-KW"/>
</dbReference>
<dbReference type="RefSeq" id="XP_022954880.1">
    <property type="nucleotide sequence ID" value="XM_023099112.1"/>
</dbReference>
<proteinExistence type="predicted"/>